<feature type="compositionally biased region" description="Polar residues" evidence="1">
    <location>
        <begin position="114"/>
        <end position="138"/>
    </location>
</feature>
<organism evidence="2 3">
    <name type="scientific">Adhaeretor mobilis</name>
    <dbReference type="NCBI Taxonomy" id="1930276"/>
    <lineage>
        <taxon>Bacteria</taxon>
        <taxon>Pseudomonadati</taxon>
        <taxon>Planctomycetota</taxon>
        <taxon>Planctomycetia</taxon>
        <taxon>Pirellulales</taxon>
        <taxon>Lacipirellulaceae</taxon>
        <taxon>Adhaeretor</taxon>
    </lineage>
</organism>
<feature type="compositionally biased region" description="Basic residues" evidence="1">
    <location>
        <begin position="54"/>
        <end position="67"/>
    </location>
</feature>
<dbReference type="EMBL" id="CP036263">
    <property type="protein sequence ID" value="QDS98709.1"/>
    <property type="molecule type" value="Genomic_DNA"/>
</dbReference>
<dbReference type="KEGG" id="amob:HG15A2_19910"/>
<proteinExistence type="predicted"/>
<dbReference type="AlphaFoldDB" id="A0A517MV18"/>
<reference evidence="2 3" key="1">
    <citation type="submission" date="2019-02" db="EMBL/GenBank/DDBJ databases">
        <title>Deep-cultivation of Planctomycetes and their phenomic and genomic characterization uncovers novel biology.</title>
        <authorList>
            <person name="Wiegand S."/>
            <person name="Jogler M."/>
            <person name="Boedeker C."/>
            <person name="Pinto D."/>
            <person name="Vollmers J."/>
            <person name="Rivas-Marin E."/>
            <person name="Kohn T."/>
            <person name="Peeters S.H."/>
            <person name="Heuer A."/>
            <person name="Rast P."/>
            <person name="Oberbeckmann S."/>
            <person name="Bunk B."/>
            <person name="Jeske O."/>
            <person name="Meyerdierks A."/>
            <person name="Storesund J.E."/>
            <person name="Kallscheuer N."/>
            <person name="Luecker S."/>
            <person name="Lage O.M."/>
            <person name="Pohl T."/>
            <person name="Merkel B.J."/>
            <person name="Hornburger P."/>
            <person name="Mueller R.-W."/>
            <person name="Bruemmer F."/>
            <person name="Labrenz M."/>
            <person name="Spormann A.M."/>
            <person name="Op den Camp H."/>
            <person name="Overmann J."/>
            <person name="Amann R."/>
            <person name="Jetten M.S.M."/>
            <person name="Mascher T."/>
            <person name="Medema M.H."/>
            <person name="Devos D.P."/>
            <person name="Kaster A.-K."/>
            <person name="Ovreas L."/>
            <person name="Rohde M."/>
            <person name="Galperin M.Y."/>
            <person name="Jogler C."/>
        </authorList>
    </citation>
    <scope>NUCLEOTIDE SEQUENCE [LARGE SCALE GENOMIC DNA]</scope>
    <source>
        <strain evidence="2 3">HG15A2</strain>
    </source>
</reference>
<feature type="region of interest" description="Disordered" evidence="1">
    <location>
        <begin position="54"/>
        <end position="152"/>
    </location>
</feature>
<gene>
    <name evidence="2" type="ORF">HG15A2_19910</name>
</gene>
<feature type="compositionally biased region" description="Basic residues" evidence="1">
    <location>
        <begin position="75"/>
        <end position="87"/>
    </location>
</feature>
<name>A0A517MV18_9BACT</name>
<evidence type="ECO:0000313" key="3">
    <source>
        <dbReference type="Proteomes" id="UP000319852"/>
    </source>
</evidence>
<keyword evidence="3" id="KW-1185">Reference proteome</keyword>
<protein>
    <submittedName>
        <fullName evidence="2">Uncharacterized protein</fullName>
    </submittedName>
</protein>
<accession>A0A517MV18</accession>
<dbReference type="Proteomes" id="UP000319852">
    <property type="component" value="Chromosome"/>
</dbReference>
<evidence type="ECO:0000313" key="2">
    <source>
        <dbReference type="EMBL" id="QDS98709.1"/>
    </source>
</evidence>
<evidence type="ECO:0000256" key="1">
    <source>
        <dbReference type="SAM" id="MobiDB-lite"/>
    </source>
</evidence>
<sequence>MARSRKEGRCAIRSSRVHCCTRHIRRSQRGPSAEDNLIVGNTSWSKNCRSQFLHHNRSGSHMRRRDSRRTAPGNRKWRHNLRRRNRSPRTLDNHKWGSLRSRNSLQVLHKSPCSRRSMTSRWNPSGNSPHWTDSTGQGSIAEEAHSAQQSFSSFPPGKVVARRIVFVQTLEYHQSYRPNGSYRFCEIGRIYASRSSPASTLVIRVSIQNSYLAPFTPPCPPLFRLVHLTT</sequence>